<evidence type="ECO:0000313" key="5">
    <source>
        <dbReference type="Proteomes" id="UP001523369"/>
    </source>
</evidence>
<name>A0ABT1DJ55_9ACTN</name>
<evidence type="ECO:0000259" key="3">
    <source>
        <dbReference type="Pfam" id="PF07811"/>
    </source>
</evidence>
<dbReference type="Proteomes" id="UP001523369">
    <property type="component" value="Unassembled WGS sequence"/>
</dbReference>
<organism evidence="4 5">
    <name type="scientific">Paractinoplanes aksuensis</name>
    <dbReference type="NCBI Taxonomy" id="2939490"/>
    <lineage>
        <taxon>Bacteria</taxon>
        <taxon>Bacillati</taxon>
        <taxon>Actinomycetota</taxon>
        <taxon>Actinomycetes</taxon>
        <taxon>Micromonosporales</taxon>
        <taxon>Micromonosporaceae</taxon>
        <taxon>Paractinoplanes</taxon>
    </lineage>
</organism>
<evidence type="ECO:0000256" key="2">
    <source>
        <dbReference type="SAM" id="Phobius"/>
    </source>
</evidence>
<dbReference type="RefSeq" id="WP_253235973.1">
    <property type="nucleotide sequence ID" value="NZ_JAMYJR010000003.1"/>
</dbReference>
<dbReference type="InterPro" id="IPR012495">
    <property type="entry name" value="TadE-like_dom"/>
</dbReference>
<feature type="transmembrane region" description="Helical" evidence="2">
    <location>
        <begin position="27"/>
        <end position="46"/>
    </location>
</feature>
<accession>A0ABT1DJ55</accession>
<evidence type="ECO:0000256" key="1">
    <source>
        <dbReference type="SAM" id="MobiDB-lite"/>
    </source>
</evidence>
<feature type="region of interest" description="Disordered" evidence="1">
    <location>
        <begin position="1"/>
        <end position="22"/>
    </location>
</feature>
<feature type="domain" description="TadE-like" evidence="3">
    <location>
        <begin position="25"/>
        <end position="67"/>
    </location>
</feature>
<sequence>MLTAIGSPLNPGPGTVRRPARGEEGTAAVEAALVLPLILLILFGIVDFGRALQQQALLVAAVREGARTAALNGTSGTVQTKVQGIAGTDAAVTTTLCTGGSSTTADATVTATQPFTALTPVFVLMQYYGTTSSLTTLKATGVMACTG</sequence>
<keyword evidence="2" id="KW-0472">Membrane</keyword>
<keyword evidence="5" id="KW-1185">Reference proteome</keyword>
<protein>
    <submittedName>
        <fullName evidence="4">Pilus assembly protein</fullName>
    </submittedName>
</protein>
<reference evidence="4 5" key="1">
    <citation type="submission" date="2022-06" db="EMBL/GenBank/DDBJ databases">
        <title>New Species of the Genus Actinoplanes, ActinopZanes ferrugineus.</title>
        <authorList>
            <person name="Ding P."/>
        </authorList>
    </citation>
    <scope>NUCLEOTIDE SEQUENCE [LARGE SCALE GENOMIC DNA]</scope>
    <source>
        <strain evidence="4 5">TRM88003</strain>
    </source>
</reference>
<evidence type="ECO:0000313" key="4">
    <source>
        <dbReference type="EMBL" id="MCO8269831.1"/>
    </source>
</evidence>
<dbReference type="EMBL" id="JAMYJR010000003">
    <property type="protein sequence ID" value="MCO8269831.1"/>
    <property type="molecule type" value="Genomic_DNA"/>
</dbReference>
<proteinExistence type="predicted"/>
<keyword evidence="2" id="KW-1133">Transmembrane helix</keyword>
<comment type="caution">
    <text evidence="4">The sequence shown here is derived from an EMBL/GenBank/DDBJ whole genome shotgun (WGS) entry which is preliminary data.</text>
</comment>
<keyword evidence="2" id="KW-0812">Transmembrane</keyword>
<dbReference type="Pfam" id="PF07811">
    <property type="entry name" value="TadE"/>
    <property type="match status" value="1"/>
</dbReference>
<gene>
    <name evidence="4" type="ORF">M1L60_04400</name>
</gene>